<evidence type="ECO:0000313" key="3">
    <source>
        <dbReference type="Proteomes" id="UP000789405"/>
    </source>
</evidence>
<reference evidence="2" key="1">
    <citation type="submission" date="2021-06" db="EMBL/GenBank/DDBJ databases">
        <authorList>
            <person name="Kallberg Y."/>
            <person name="Tangrot J."/>
            <person name="Rosling A."/>
        </authorList>
    </citation>
    <scope>NUCLEOTIDE SEQUENCE</scope>
    <source>
        <strain evidence="2">MA453B</strain>
    </source>
</reference>
<accession>A0A9N9IXS8</accession>
<gene>
    <name evidence="2" type="ORF">DERYTH_LOCUS17279</name>
</gene>
<evidence type="ECO:0000313" key="2">
    <source>
        <dbReference type="EMBL" id="CAG8755395.1"/>
    </source>
</evidence>
<evidence type="ECO:0000256" key="1">
    <source>
        <dbReference type="SAM" id="MobiDB-lite"/>
    </source>
</evidence>
<organism evidence="2 3">
    <name type="scientific">Dentiscutata erythropus</name>
    <dbReference type="NCBI Taxonomy" id="1348616"/>
    <lineage>
        <taxon>Eukaryota</taxon>
        <taxon>Fungi</taxon>
        <taxon>Fungi incertae sedis</taxon>
        <taxon>Mucoromycota</taxon>
        <taxon>Glomeromycotina</taxon>
        <taxon>Glomeromycetes</taxon>
        <taxon>Diversisporales</taxon>
        <taxon>Gigasporaceae</taxon>
        <taxon>Dentiscutata</taxon>
    </lineage>
</organism>
<keyword evidence="3" id="KW-1185">Reference proteome</keyword>
<sequence>VKRVIPVVISEFKMLWWQYLIYGKRKSLLGNVETRDQPSGHMGDEIVGCIVGKVIENDLEGEKMESAYAGGSFNSLIAKVSGDGSGRQMYTNRDKEEITEGGKIFYECGRPDVKGTNKKHGSRDAITTEGYDEPKTELNRKMPSKI</sequence>
<protein>
    <submittedName>
        <fullName evidence="2">17100_t:CDS:1</fullName>
    </submittedName>
</protein>
<dbReference type="EMBL" id="CAJVPY010016110">
    <property type="protein sequence ID" value="CAG8755395.1"/>
    <property type="molecule type" value="Genomic_DNA"/>
</dbReference>
<dbReference type="AlphaFoldDB" id="A0A9N9IXS8"/>
<dbReference type="Proteomes" id="UP000789405">
    <property type="component" value="Unassembled WGS sequence"/>
</dbReference>
<feature type="non-terminal residue" evidence="2">
    <location>
        <position position="146"/>
    </location>
</feature>
<proteinExistence type="predicted"/>
<name>A0A9N9IXS8_9GLOM</name>
<comment type="caution">
    <text evidence="2">The sequence shown here is derived from an EMBL/GenBank/DDBJ whole genome shotgun (WGS) entry which is preliminary data.</text>
</comment>
<feature type="region of interest" description="Disordered" evidence="1">
    <location>
        <begin position="114"/>
        <end position="146"/>
    </location>
</feature>